<evidence type="ECO:0000256" key="3">
    <source>
        <dbReference type="ARBA" id="ARBA00022670"/>
    </source>
</evidence>
<dbReference type="InterPro" id="IPR000834">
    <property type="entry name" value="Peptidase_M14"/>
</dbReference>
<evidence type="ECO:0000313" key="10">
    <source>
        <dbReference type="EMBL" id="NEE04210.1"/>
    </source>
</evidence>
<dbReference type="PANTHER" id="PTHR11705:SF143">
    <property type="entry name" value="SLL0236 PROTEIN"/>
    <property type="match status" value="1"/>
</dbReference>
<accession>A0A6L9SJF7</accession>
<protein>
    <submittedName>
        <fullName evidence="10">Peptidase M28</fullName>
    </submittedName>
</protein>
<dbReference type="GO" id="GO:0005615">
    <property type="term" value="C:extracellular space"/>
    <property type="evidence" value="ECO:0007669"/>
    <property type="project" value="TreeGrafter"/>
</dbReference>
<evidence type="ECO:0000256" key="7">
    <source>
        <dbReference type="PROSITE-ProRule" id="PRU01379"/>
    </source>
</evidence>
<proteinExistence type="inferred from homology"/>
<keyword evidence="3" id="KW-0645">Protease</keyword>
<dbReference type="Gene3D" id="3.40.630.10">
    <property type="entry name" value="Zn peptidases"/>
    <property type="match status" value="1"/>
</dbReference>
<dbReference type="SUPFAM" id="SSF53187">
    <property type="entry name" value="Zn-dependent exopeptidases"/>
    <property type="match status" value="1"/>
</dbReference>
<evidence type="ECO:0000256" key="1">
    <source>
        <dbReference type="ARBA" id="ARBA00001947"/>
    </source>
</evidence>
<feature type="chain" id="PRO_5027007451" evidence="8">
    <location>
        <begin position="27"/>
        <end position="788"/>
    </location>
</feature>
<feature type="signal peptide" evidence="8">
    <location>
        <begin position="1"/>
        <end position="26"/>
    </location>
</feature>
<keyword evidence="11" id="KW-1185">Reference proteome</keyword>
<dbReference type="Pfam" id="PF00246">
    <property type="entry name" value="Peptidase_M14"/>
    <property type="match status" value="1"/>
</dbReference>
<evidence type="ECO:0000256" key="8">
    <source>
        <dbReference type="SAM" id="SignalP"/>
    </source>
</evidence>
<keyword evidence="8" id="KW-0732">Signal</keyword>
<evidence type="ECO:0000259" key="9">
    <source>
        <dbReference type="PROSITE" id="PS52035"/>
    </source>
</evidence>
<feature type="active site" description="Proton donor/acceptor" evidence="7">
    <location>
        <position position="307"/>
    </location>
</feature>
<evidence type="ECO:0000256" key="6">
    <source>
        <dbReference type="ARBA" id="ARBA00023049"/>
    </source>
</evidence>
<dbReference type="GO" id="GO:0004181">
    <property type="term" value="F:metallocarboxypeptidase activity"/>
    <property type="evidence" value="ECO:0007669"/>
    <property type="project" value="InterPro"/>
</dbReference>
<evidence type="ECO:0000256" key="2">
    <source>
        <dbReference type="ARBA" id="ARBA00005988"/>
    </source>
</evidence>
<organism evidence="10 11">
    <name type="scientific">Phytoactinopolyspora halotolerans</name>
    <dbReference type="NCBI Taxonomy" id="1981512"/>
    <lineage>
        <taxon>Bacteria</taxon>
        <taxon>Bacillati</taxon>
        <taxon>Actinomycetota</taxon>
        <taxon>Actinomycetes</taxon>
        <taxon>Jiangellales</taxon>
        <taxon>Jiangellaceae</taxon>
        <taxon>Phytoactinopolyspora</taxon>
    </lineage>
</organism>
<sequence>MRSRITRVVVGLAVSSALIVPTVATSAVGASSLPTPPAEENVNLPPGLTPYHEIAPALADIAERSKRVEVEVIGQSAEGRDIYLVTVAAPEARRNFGKYRVLRNLMLRDPELAQERAADFEDFVVPVYVAGSIHGNEWEGVDATLELIERLAFDDDPRTMEVLENTVTLFNVVANPDGRVHGTRANGNGFDLNRDLITASQPETHATLDVITEWNPMVMLDLHGYVGGYLLEPTTPPHNPNYEYDLYIDWALGQAHAMADALVAKDHLGTDPVIPAEDWDPGDWDDWPPIFTPMYAMYHGAYGHTLETHLGQSPGLPPEERERRAEINTEAHATTVWAALEYVSENRLEMVLDQMEIFRRGFIGTDPAEFPDDRIYGDQGKFTWPEGYVIPMGDGQGSDAAAVNLVNHLLLNDVRVERLNRPLAVDGTTYPAGSYVVDMQQPKRGLANTILEDGWDISELVPQMYDISGWSHGLLWGADVVRVDAGLPFNPRSAPVRGEQQASGTMPRGQVAAYGFDLTDAAAVQAVNTLLDDGVSLARTDDGRIVASSSAERAVRSEVAGRGVDVVALDGVPADAVELSPVDIGCACSSDEFYTLTTLGFDVTPVSTSLLNDGQSLDDIDVLWVSSGLVYGDLTDAARARVDDYLDGGGVIGGGTTGAEFSSASGSLTVGVESGPFRANGIVEVHRTEGAPTTGAYPADGHSFVYAPVWFTDVPPEATVDERLGTGDFFVSGHWIGHDAAASGATVVSGTGDVDAKVVLFGTRPLFRDHPKGLYPQVANAVFWSAAE</sequence>
<evidence type="ECO:0000256" key="4">
    <source>
        <dbReference type="ARBA" id="ARBA00022801"/>
    </source>
</evidence>
<dbReference type="PANTHER" id="PTHR11705">
    <property type="entry name" value="PROTEASE FAMILY M14 CARBOXYPEPTIDASE A,B"/>
    <property type="match status" value="1"/>
</dbReference>
<keyword evidence="6" id="KW-0482">Metalloprotease</keyword>
<reference evidence="10 11" key="1">
    <citation type="submission" date="2020-02" db="EMBL/GenBank/DDBJ databases">
        <authorList>
            <person name="Li X.-J."/>
            <person name="Han X.-M."/>
        </authorList>
    </citation>
    <scope>NUCLEOTIDE SEQUENCE [LARGE SCALE GENOMIC DNA]</scope>
    <source>
        <strain evidence="10 11">CCTCC AB 2017055</strain>
    </source>
</reference>
<keyword evidence="5" id="KW-0862">Zinc</keyword>
<dbReference type="AlphaFoldDB" id="A0A6L9SJF7"/>
<gene>
    <name evidence="10" type="ORF">G1H10_28970</name>
</gene>
<dbReference type="EMBL" id="JAAGOA010000030">
    <property type="protein sequence ID" value="NEE04210.1"/>
    <property type="molecule type" value="Genomic_DNA"/>
</dbReference>
<dbReference type="GO" id="GO:0006508">
    <property type="term" value="P:proteolysis"/>
    <property type="evidence" value="ECO:0007669"/>
    <property type="project" value="UniProtKB-KW"/>
</dbReference>
<feature type="domain" description="Peptidase M14" evidence="9">
    <location>
        <begin position="47"/>
        <end position="339"/>
    </location>
</feature>
<dbReference type="RefSeq" id="WP_163744541.1">
    <property type="nucleotide sequence ID" value="NZ_JAAGOA010000030.1"/>
</dbReference>
<keyword evidence="4" id="KW-0378">Hydrolase</keyword>
<comment type="caution">
    <text evidence="10">The sequence shown here is derived from an EMBL/GenBank/DDBJ whole genome shotgun (WGS) entry which is preliminary data.</text>
</comment>
<dbReference type="SMART" id="SM00631">
    <property type="entry name" value="Zn_pept"/>
    <property type="match status" value="1"/>
</dbReference>
<comment type="similarity">
    <text evidence="2 7">Belongs to the peptidase M14 family.</text>
</comment>
<dbReference type="Proteomes" id="UP000475214">
    <property type="component" value="Unassembled WGS sequence"/>
</dbReference>
<evidence type="ECO:0000313" key="11">
    <source>
        <dbReference type="Proteomes" id="UP000475214"/>
    </source>
</evidence>
<comment type="cofactor">
    <cofactor evidence="1">
        <name>Zn(2+)</name>
        <dbReference type="ChEBI" id="CHEBI:29105"/>
    </cofactor>
</comment>
<dbReference type="GO" id="GO:0008270">
    <property type="term" value="F:zinc ion binding"/>
    <property type="evidence" value="ECO:0007669"/>
    <property type="project" value="InterPro"/>
</dbReference>
<dbReference type="PROSITE" id="PS52035">
    <property type="entry name" value="PEPTIDASE_M14"/>
    <property type="match status" value="1"/>
</dbReference>
<evidence type="ECO:0000256" key="5">
    <source>
        <dbReference type="ARBA" id="ARBA00022833"/>
    </source>
</evidence>
<name>A0A6L9SJF7_9ACTN</name>